<evidence type="ECO:0000313" key="2">
    <source>
        <dbReference type="EMBL" id="ELA30692.1"/>
    </source>
</evidence>
<keyword evidence="1" id="KW-0812">Transmembrane</keyword>
<keyword evidence="1" id="KW-1133">Transmembrane helix</keyword>
<feature type="transmembrane region" description="Helical" evidence="1">
    <location>
        <begin position="12"/>
        <end position="34"/>
    </location>
</feature>
<dbReference type="STRING" id="1213859.L2FWH9"/>
<name>L2FWH9_COLFN</name>
<dbReference type="EMBL" id="KB020786">
    <property type="protein sequence ID" value="ELA30692.1"/>
    <property type="molecule type" value="Genomic_DNA"/>
</dbReference>
<evidence type="ECO:0000256" key="1">
    <source>
        <dbReference type="SAM" id="Phobius"/>
    </source>
</evidence>
<protein>
    <submittedName>
        <fullName evidence="2">Uncharacterized protein</fullName>
    </submittedName>
</protein>
<proteinExistence type="predicted"/>
<organism evidence="2">
    <name type="scientific">Colletotrichum fructicola (strain Nara gc5)</name>
    <name type="common">Anthracnose fungus</name>
    <name type="synonym">Colletotrichum gloeosporioides (strain Nara gc5)</name>
    <dbReference type="NCBI Taxonomy" id="1213859"/>
    <lineage>
        <taxon>Eukaryota</taxon>
        <taxon>Fungi</taxon>
        <taxon>Dikarya</taxon>
        <taxon>Ascomycota</taxon>
        <taxon>Pezizomycotina</taxon>
        <taxon>Sordariomycetes</taxon>
        <taxon>Hypocreomycetidae</taxon>
        <taxon>Glomerellales</taxon>
        <taxon>Glomerellaceae</taxon>
        <taxon>Colletotrichum</taxon>
        <taxon>Colletotrichum gloeosporioides species complex</taxon>
    </lineage>
</organism>
<accession>L2FWH9</accession>
<dbReference type="HOGENOM" id="CLU_1209740_0_0_1"/>
<dbReference type="AlphaFoldDB" id="L2FWH9"/>
<gene>
    <name evidence="2" type="ORF">CGGC5_9058</name>
</gene>
<sequence length="229" mass="26671">MVGSTEDVYKDQVYRVFSMLLMVDAPLPLIMFSFRNSALIKNMESKSSVNFRTLAALKFSEHRKTRLRETSKAAKDQQSILHDDELLTVDPGIKEAIKAPSSLYFAPEHLVVFKDQLLSRCRDLIQAWQVGPFTDDIRIGHLHRTVVEFLQRKEKRLSFDDEIYLDRYYFARSCLCGLFYDRADKAVNRDLILWFLYVLQETHAPAGDLPHDDGYVLFDRCNEIRQILA</sequence>
<reference evidence="2" key="1">
    <citation type="submission" date="2012-08" db="EMBL/GenBank/DDBJ databases">
        <title>Genome analysis of Colletotrichum orbiculare and Colletotrichum fructicola.</title>
        <authorList>
            <person name="Gan P.H.P."/>
            <person name="Ikeda K."/>
            <person name="Irieda H."/>
            <person name="Narusaka M."/>
            <person name="O'Connell R.J."/>
            <person name="Narusaka Y."/>
            <person name="Takano Y."/>
            <person name="Kubo Y."/>
            <person name="Shirasu K."/>
        </authorList>
    </citation>
    <scope>NUCLEOTIDE SEQUENCE</scope>
    <source>
        <strain evidence="2">Nara gc5</strain>
    </source>
</reference>
<keyword evidence="1" id="KW-0472">Membrane</keyword>